<dbReference type="PROSITE" id="PS51762">
    <property type="entry name" value="GH16_2"/>
    <property type="match status" value="1"/>
</dbReference>
<evidence type="ECO:0000256" key="7">
    <source>
        <dbReference type="ARBA" id="ARBA00023136"/>
    </source>
</evidence>
<evidence type="ECO:0000256" key="5">
    <source>
        <dbReference type="ARBA" id="ARBA00022692"/>
    </source>
</evidence>
<dbReference type="PANTHER" id="PTHR30250:SF10">
    <property type="entry name" value="LIPOPOLYSACCHARIDE BIOSYNTHESIS PROTEIN WZXC"/>
    <property type="match status" value="1"/>
</dbReference>
<dbReference type="EMBL" id="JAGGJU010000015">
    <property type="protein sequence ID" value="MBP1853197.1"/>
    <property type="molecule type" value="Genomic_DNA"/>
</dbReference>
<dbReference type="CDD" id="cd13127">
    <property type="entry name" value="MATE_tuaB_like"/>
    <property type="match status" value="1"/>
</dbReference>
<keyword evidence="11" id="KW-1185">Reference proteome</keyword>
<feature type="transmembrane region" description="Helical" evidence="8">
    <location>
        <begin position="285"/>
        <end position="304"/>
    </location>
</feature>
<feature type="transmembrane region" description="Helical" evidence="8">
    <location>
        <begin position="44"/>
        <end position="68"/>
    </location>
</feature>
<evidence type="ECO:0000259" key="9">
    <source>
        <dbReference type="PROSITE" id="PS51762"/>
    </source>
</evidence>
<dbReference type="PANTHER" id="PTHR30250">
    <property type="entry name" value="PST FAMILY PREDICTED COLANIC ACID TRANSPORTER"/>
    <property type="match status" value="1"/>
</dbReference>
<keyword evidence="5 8" id="KW-0812">Transmembrane</keyword>
<gene>
    <name evidence="10" type="ORF">J2Z17_004656</name>
</gene>
<proteinExistence type="inferred from homology"/>
<dbReference type="SUPFAM" id="SSF49899">
    <property type="entry name" value="Concanavalin A-like lectins/glucanases"/>
    <property type="match status" value="1"/>
</dbReference>
<name>A0ABS4E5H5_9HYPH</name>
<feature type="transmembrane region" description="Helical" evidence="8">
    <location>
        <begin position="110"/>
        <end position="129"/>
    </location>
</feature>
<dbReference type="Gene3D" id="2.60.120.200">
    <property type="match status" value="1"/>
</dbReference>
<evidence type="ECO:0000313" key="10">
    <source>
        <dbReference type="EMBL" id="MBP1853197.1"/>
    </source>
</evidence>
<evidence type="ECO:0000256" key="1">
    <source>
        <dbReference type="ARBA" id="ARBA00004651"/>
    </source>
</evidence>
<dbReference type="CDD" id="cd08023">
    <property type="entry name" value="GH16_laminarinase_like"/>
    <property type="match status" value="1"/>
</dbReference>
<dbReference type="InterPro" id="IPR013320">
    <property type="entry name" value="ConA-like_dom_sf"/>
</dbReference>
<sequence>MATISQRATIASIWTVAGKFAARLLDFVSLLILARLLLPEDFGLVAIATSFLAIIEAVLDVPLVQALLRQQSLSKAMLQTAFTLGLLRGLGVFLVMAVAAWPITLFYDDARLAPLVLVLALGPAFRSVYSPGMVLYMQRFDFKREFCLDLVAKSCTLIVAVSVALATDSYWGLAIGTVSGAFAAMTISYVFAPLRPKLTLSQWRLFQDMIGWNGVAQVLDSINWQLDRLLLPRFTSIAVVGAFNVADMLAGIPHQTFVGPLLRPLMAAFASVDDGRKRIAAYLKATSAATLVATPALLSIIVLADPIVRVVIGDKWLSAIGILQMLSLVSLVGIPSTVMPPLVMVLDKTRYVALQRFIEFCFRVPVTLAGIVLFGINGALGARLIAVLVAYAASLFIVRRVLGASIRSQLMAYLRPLLAGVPMVAVLLYLQPYLHVLPAGLKLAVLLGLCGGLGIAVFGIAALLLWQLAGRPEGLEAIIYRRLLLALKPLAGGRLARILIKGGRFMRVAAVLGIIIVFGILADALLGIRPTMAQKQLDLSEYDLTFREDFDQLDVSAWGERPSRWIAHTPWNGDFGDARFADPQEGFPFTTKDGILQIEAKKDEEGVWRSGLLASTNPKGEGFSQRFGYFEARMKLPPGKGVWPAFWLIGVDRSQYTAEIDVIEYYGRVPWEFSSGYHIWRQSHGGEDTSGGHWTTVEDNGMLNNAFHTYGVDVGPKTTTFYLDRKAIWSFKTPAEFDMPLYPLVNLALGAGWPIDETPDPSILEVDYIHVYQRKDNHHGD</sequence>
<comment type="similarity">
    <text evidence="3">Belongs to the polysaccharide synthase family.</text>
</comment>
<feature type="transmembrane region" description="Helical" evidence="8">
    <location>
        <begin position="410"/>
        <end position="431"/>
    </location>
</feature>
<dbReference type="Pfam" id="PF13440">
    <property type="entry name" value="Polysacc_synt_3"/>
    <property type="match status" value="1"/>
</dbReference>
<dbReference type="InterPro" id="IPR000757">
    <property type="entry name" value="Beta-glucanase-like"/>
</dbReference>
<feature type="transmembrane region" description="Helical" evidence="8">
    <location>
        <begin position="316"/>
        <end position="345"/>
    </location>
</feature>
<feature type="transmembrane region" description="Helical" evidence="8">
    <location>
        <begin position="382"/>
        <end position="398"/>
    </location>
</feature>
<dbReference type="Proteomes" id="UP000759443">
    <property type="component" value="Unassembled WGS sequence"/>
</dbReference>
<keyword evidence="6 8" id="KW-1133">Transmembrane helix</keyword>
<evidence type="ECO:0000313" key="11">
    <source>
        <dbReference type="Proteomes" id="UP000759443"/>
    </source>
</evidence>
<comment type="subcellular location">
    <subcellularLocation>
        <location evidence="1">Cell membrane</location>
        <topology evidence="1">Multi-pass membrane protein</topology>
    </subcellularLocation>
</comment>
<feature type="transmembrane region" description="Helical" evidence="8">
    <location>
        <begin position="80"/>
        <end position="104"/>
    </location>
</feature>
<dbReference type="InterPro" id="IPR050833">
    <property type="entry name" value="Poly_Biosynth_Transport"/>
</dbReference>
<evidence type="ECO:0000256" key="4">
    <source>
        <dbReference type="ARBA" id="ARBA00022475"/>
    </source>
</evidence>
<organism evidence="10 11">
    <name type="scientific">Rhizobium halophytocola</name>
    <dbReference type="NCBI Taxonomy" id="735519"/>
    <lineage>
        <taxon>Bacteria</taxon>
        <taxon>Pseudomonadati</taxon>
        <taxon>Pseudomonadota</taxon>
        <taxon>Alphaproteobacteria</taxon>
        <taxon>Hyphomicrobiales</taxon>
        <taxon>Rhizobiaceae</taxon>
        <taxon>Rhizobium/Agrobacterium group</taxon>
        <taxon>Rhizobium</taxon>
    </lineage>
</organism>
<keyword evidence="4" id="KW-1003">Cell membrane</keyword>
<feature type="domain" description="GH16" evidence="9">
    <location>
        <begin position="540"/>
        <end position="777"/>
    </location>
</feature>
<reference evidence="10 11" key="1">
    <citation type="submission" date="2021-03" db="EMBL/GenBank/DDBJ databases">
        <title>Genomic Encyclopedia of Type Strains, Phase IV (KMG-IV): sequencing the most valuable type-strain genomes for metagenomic binning, comparative biology and taxonomic classification.</title>
        <authorList>
            <person name="Goeker M."/>
        </authorList>
    </citation>
    <scope>NUCLEOTIDE SEQUENCE [LARGE SCALE GENOMIC DNA]</scope>
    <source>
        <strain evidence="10 11">DSM 21600</strain>
    </source>
</reference>
<feature type="transmembrane region" description="Helical" evidence="8">
    <location>
        <begin position="150"/>
        <end position="167"/>
    </location>
</feature>
<comment type="caution">
    <text evidence="10">The sequence shown here is derived from an EMBL/GenBank/DDBJ whole genome shotgun (WGS) entry which is preliminary data.</text>
</comment>
<dbReference type="Pfam" id="PF00722">
    <property type="entry name" value="Glyco_hydro_16"/>
    <property type="match status" value="1"/>
</dbReference>
<feature type="transmembrane region" description="Helical" evidence="8">
    <location>
        <begin position="357"/>
        <end position="376"/>
    </location>
</feature>
<feature type="transmembrane region" description="Helical" evidence="8">
    <location>
        <begin position="20"/>
        <end position="38"/>
    </location>
</feature>
<evidence type="ECO:0000256" key="2">
    <source>
        <dbReference type="ARBA" id="ARBA00006865"/>
    </source>
</evidence>
<feature type="transmembrane region" description="Helical" evidence="8">
    <location>
        <begin position="173"/>
        <end position="194"/>
    </location>
</feature>
<evidence type="ECO:0000256" key="8">
    <source>
        <dbReference type="SAM" id="Phobius"/>
    </source>
</evidence>
<evidence type="ECO:0000256" key="3">
    <source>
        <dbReference type="ARBA" id="ARBA00007430"/>
    </source>
</evidence>
<evidence type="ECO:0000256" key="6">
    <source>
        <dbReference type="ARBA" id="ARBA00022989"/>
    </source>
</evidence>
<keyword evidence="7 8" id="KW-0472">Membrane</keyword>
<comment type="similarity">
    <text evidence="2">Belongs to the glycosyl hydrolase 16 family.</text>
</comment>
<accession>A0ABS4E5H5</accession>
<protein>
    <submittedName>
        <fullName evidence="10">O-antigen/teichoic acid export membrane protein</fullName>
    </submittedName>
</protein>
<feature type="transmembrane region" description="Helical" evidence="8">
    <location>
        <begin position="443"/>
        <end position="466"/>
    </location>
</feature>
<feature type="transmembrane region" description="Helical" evidence="8">
    <location>
        <begin position="506"/>
        <end position="526"/>
    </location>
</feature>